<organism evidence="1 2">
    <name type="scientific">Triticum aestivum</name>
    <name type="common">Wheat</name>
    <dbReference type="NCBI Taxonomy" id="4565"/>
    <lineage>
        <taxon>Eukaryota</taxon>
        <taxon>Viridiplantae</taxon>
        <taxon>Streptophyta</taxon>
        <taxon>Embryophyta</taxon>
        <taxon>Tracheophyta</taxon>
        <taxon>Spermatophyta</taxon>
        <taxon>Magnoliopsida</taxon>
        <taxon>Liliopsida</taxon>
        <taxon>Poales</taxon>
        <taxon>Poaceae</taxon>
        <taxon>BOP clade</taxon>
        <taxon>Pooideae</taxon>
        <taxon>Triticodae</taxon>
        <taxon>Triticeae</taxon>
        <taxon>Triticinae</taxon>
        <taxon>Triticum</taxon>
    </lineage>
</organism>
<protein>
    <submittedName>
        <fullName evidence="1">Uncharacterized protein</fullName>
    </submittedName>
</protein>
<sequence>MVDRTYYYNDEAQLTYKEKDDLIAFFTDLENYNSYYQTPPHYGQYVSLVHVLNYGNINGDSMKIPMDCVPHLMLPRGRVDVMSLRPPRLGQPHYPHHSCPYRISKSEEAMIINDFKKMFRPS</sequence>
<evidence type="ECO:0000313" key="2">
    <source>
        <dbReference type="Proteomes" id="UP000280104"/>
    </source>
</evidence>
<dbReference type="EMBL" id="LS480641">
    <property type="protein sequence ID" value="SPT18182.1"/>
    <property type="molecule type" value="Genomic_DNA"/>
</dbReference>
<gene>
    <name evidence="1" type="ORF">CAMPLR22A2D_LOCUS2793</name>
</gene>
<accession>A0A7H4LHU4</accession>
<reference evidence="1 2" key="1">
    <citation type="submission" date="2018-05" db="EMBL/GenBank/DDBJ databases">
        <authorList>
            <person name="Thind KAUR A."/>
        </authorList>
    </citation>
    <scope>NUCLEOTIDE SEQUENCE [LARGE SCALE GENOMIC DNA]</scope>
</reference>
<name>A0A7H4LHU4_WHEAT</name>
<evidence type="ECO:0000313" key="1">
    <source>
        <dbReference type="EMBL" id="SPT18182.1"/>
    </source>
</evidence>
<proteinExistence type="predicted"/>
<dbReference type="Proteomes" id="UP000280104">
    <property type="component" value="Chromosome II"/>
</dbReference>
<dbReference type="AlphaFoldDB" id="A0A7H4LHU4"/>